<keyword evidence="11" id="KW-1185">Reference proteome</keyword>
<sequence>MDQDEDQQEYQDQVLDNAMSRNEIQGSSPGSKQLERNQSNQFTLTKTSNMNITFQDPAIKAKLMAEAKQEKEQKRLQMLQMEARIKKLQIEEEKAKKRINDARKQQQFIAQMKEEKIRKQQEKQRFLEEMAQKEEENKRKILEDRLKQKEILMKSQHDKFHTNKKISEEIKEQKTRIKQSIETGKMSYLEEKQKANVEKRDYVSNDKQFKATIKGNFIASTEKAYHEKIERQKQEALEYERKMKELEQHEQQLLSRLQKTQQMENSEFQKLRAMKQQQNGSGSKKNQIDSVNSSYQTREKDFQSIKEENGKKYKPLVLVGPSGAGKSTLTKYIMDKYKGLFEFSISSTTRVPRDGEENGVHYYFMKRPDFEQEIKTGDFLEYNEVHGNYYGTSKTDVLEVQKHGKICILDIDVKGARDVHKSGVVDCNYVLVTTPSIDELRNRLEARGTETEESLNKRVGNAEAELKMAQEIGIFQKTLINDTQDQFIKDSEAYIKKIYGIQ</sequence>
<dbReference type="SUPFAM" id="SSF52540">
    <property type="entry name" value="P-loop containing nucleoside triphosphate hydrolases"/>
    <property type="match status" value="2"/>
</dbReference>
<dbReference type="InterPro" id="IPR017665">
    <property type="entry name" value="Guanylate_kinase"/>
</dbReference>
<dbReference type="CDD" id="cd00071">
    <property type="entry name" value="GMPK"/>
    <property type="match status" value="1"/>
</dbReference>
<comment type="similarity">
    <text evidence="1">Belongs to the guanylate kinase family.</text>
</comment>
<dbReference type="Gene3D" id="3.40.50.300">
    <property type="entry name" value="P-loop containing nucleotide triphosphate hydrolases"/>
    <property type="match status" value="1"/>
</dbReference>
<keyword evidence="4" id="KW-0547">Nucleotide-binding</keyword>
<evidence type="ECO:0000256" key="4">
    <source>
        <dbReference type="ARBA" id="ARBA00022741"/>
    </source>
</evidence>
<feature type="coiled-coil region" evidence="7">
    <location>
        <begin position="222"/>
        <end position="263"/>
    </location>
</feature>
<dbReference type="InterPro" id="IPR020590">
    <property type="entry name" value="Guanylate_kinase_CS"/>
</dbReference>
<feature type="region of interest" description="Disordered" evidence="8">
    <location>
        <begin position="1"/>
        <end position="49"/>
    </location>
</feature>
<dbReference type="EC" id="2.7.4.8" evidence="2"/>
<keyword evidence="7" id="KW-0175">Coiled coil</keyword>
<dbReference type="Pfam" id="PF00625">
    <property type="entry name" value="Guanylate_kin"/>
    <property type="match status" value="1"/>
</dbReference>
<feature type="coiled-coil region" evidence="7">
    <location>
        <begin position="64"/>
        <end position="183"/>
    </location>
</feature>
<evidence type="ECO:0000259" key="9">
    <source>
        <dbReference type="PROSITE" id="PS50052"/>
    </source>
</evidence>
<keyword evidence="6" id="KW-0067">ATP-binding</keyword>
<feature type="domain" description="Guanylate kinase-like" evidence="9">
    <location>
        <begin position="313"/>
        <end position="496"/>
    </location>
</feature>
<evidence type="ECO:0000256" key="3">
    <source>
        <dbReference type="ARBA" id="ARBA00022679"/>
    </source>
</evidence>
<dbReference type="PROSITE" id="PS00856">
    <property type="entry name" value="GUANYLATE_KINASE_1"/>
    <property type="match status" value="1"/>
</dbReference>
<gene>
    <name evidence="10" type="primary">Contig5082.g5433</name>
    <name evidence="10" type="ORF">STYLEM_13681</name>
</gene>
<evidence type="ECO:0000313" key="11">
    <source>
        <dbReference type="Proteomes" id="UP000039865"/>
    </source>
</evidence>
<dbReference type="GO" id="GO:0005524">
    <property type="term" value="F:ATP binding"/>
    <property type="evidence" value="ECO:0007669"/>
    <property type="project" value="UniProtKB-KW"/>
</dbReference>
<evidence type="ECO:0000256" key="7">
    <source>
        <dbReference type="SAM" id="Coils"/>
    </source>
</evidence>
<dbReference type="Proteomes" id="UP000039865">
    <property type="component" value="Unassembled WGS sequence"/>
</dbReference>
<evidence type="ECO:0000313" key="10">
    <source>
        <dbReference type="EMBL" id="CDW84616.1"/>
    </source>
</evidence>
<feature type="compositionally biased region" description="Polar residues" evidence="8">
    <location>
        <begin position="275"/>
        <end position="296"/>
    </location>
</feature>
<dbReference type="InterPro" id="IPR027417">
    <property type="entry name" value="P-loop_NTPase"/>
</dbReference>
<feature type="compositionally biased region" description="Polar residues" evidence="8">
    <location>
        <begin position="19"/>
        <end position="49"/>
    </location>
</feature>
<evidence type="ECO:0000256" key="2">
    <source>
        <dbReference type="ARBA" id="ARBA00012961"/>
    </source>
</evidence>
<dbReference type="FunFam" id="3.30.63.10:FF:000002">
    <property type="entry name" value="Guanylate kinase 1"/>
    <property type="match status" value="1"/>
</dbReference>
<dbReference type="AlphaFoldDB" id="A0A078ARK8"/>
<dbReference type="Gene3D" id="3.30.63.10">
    <property type="entry name" value="Guanylate Kinase phosphate binding domain"/>
    <property type="match status" value="1"/>
</dbReference>
<dbReference type="SMART" id="SM00072">
    <property type="entry name" value="GuKc"/>
    <property type="match status" value="1"/>
</dbReference>
<dbReference type="InterPro" id="IPR008145">
    <property type="entry name" value="GK/Ca_channel_bsu"/>
</dbReference>
<dbReference type="PROSITE" id="PS50052">
    <property type="entry name" value="GUANYLATE_KINASE_2"/>
    <property type="match status" value="1"/>
</dbReference>
<proteinExistence type="inferred from homology"/>
<feature type="region of interest" description="Disordered" evidence="8">
    <location>
        <begin position="272"/>
        <end position="300"/>
    </location>
</feature>
<dbReference type="PANTHER" id="PTHR23117:SF13">
    <property type="entry name" value="GUANYLATE KINASE"/>
    <property type="match status" value="1"/>
</dbReference>
<keyword evidence="3" id="KW-0808">Transferase</keyword>
<dbReference type="EMBL" id="CCKQ01012987">
    <property type="protein sequence ID" value="CDW84616.1"/>
    <property type="molecule type" value="Genomic_DNA"/>
</dbReference>
<reference evidence="10 11" key="1">
    <citation type="submission" date="2014-06" db="EMBL/GenBank/DDBJ databases">
        <authorList>
            <person name="Swart Estienne"/>
        </authorList>
    </citation>
    <scope>NUCLEOTIDE SEQUENCE [LARGE SCALE GENOMIC DNA]</scope>
    <source>
        <strain evidence="10 11">130c</strain>
    </source>
</reference>
<evidence type="ECO:0000256" key="1">
    <source>
        <dbReference type="ARBA" id="ARBA00005790"/>
    </source>
</evidence>
<dbReference type="NCBIfam" id="TIGR03263">
    <property type="entry name" value="guanyl_kin"/>
    <property type="match status" value="1"/>
</dbReference>
<organism evidence="10 11">
    <name type="scientific">Stylonychia lemnae</name>
    <name type="common">Ciliate</name>
    <dbReference type="NCBI Taxonomy" id="5949"/>
    <lineage>
        <taxon>Eukaryota</taxon>
        <taxon>Sar</taxon>
        <taxon>Alveolata</taxon>
        <taxon>Ciliophora</taxon>
        <taxon>Intramacronucleata</taxon>
        <taxon>Spirotrichea</taxon>
        <taxon>Stichotrichia</taxon>
        <taxon>Sporadotrichida</taxon>
        <taxon>Oxytrichidae</taxon>
        <taxon>Stylonychinae</taxon>
        <taxon>Stylonychia</taxon>
    </lineage>
</organism>
<accession>A0A078ARK8</accession>
<keyword evidence="5 10" id="KW-0418">Kinase</keyword>
<evidence type="ECO:0000256" key="8">
    <source>
        <dbReference type="SAM" id="MobiDB-lite"/>
    </source>
</evidence>
<dbReference type="GO" id="GO:0004385">
    <property type="term" value="F:GMP kinase activity"/>
    <property type="evidence" value="ECO:0007669"/>
    <property type="project" value="UniProtKB-EC"/>
</dbReference>
<protein>
    <recommendedName>
        <fullName evidence="2">guanylate kinase</fullName>
        <ecNumber evidence="2">2.7.4.8</ecNumber>
    </recommendedName>
</protein>
<evidence type="ECO:0000256" key="6">
    <source>
        <dbReference type="ARBA" id="ARBA00022840"/>
    </source>
</evidence>
<dbReference type="InParanoid" id="A0A078ARK8"/>
<dbReference type="OrthoDB" id="6334211at2759"/>
<name>A0A078ARK8_STYLE</name>
<dbReference type="InterPro" id="IPR008144">
    <property type="entry name" value="Guanylate_kin-like_dom"/>
</dbReference>
<dbReference type="GO" id="GO:0005829">
    <property type="term" value="C:cytosol"/>
    <property type="evidence" value="ECO:0007669"/>
    <property type="project" value="TreeGrafter"/>
</dbReference>
<dbReference type="PANTHER" id="PTHR23117">
    <property type="entry name" value="GUANYLATE KINASE-RELATED"/>
    <property type="match status" value="1"/>
</dbReference>
<evidence type="ECO:0000256" key="5">
    <source>
        <dbReference type="ARBA" id="ARBA00022777"/>
    </source>
</evidence>